<comment type="caution">
    <text evidence="1">The sequence shown here is derived from an EMBL/GenBank/DDBJ whole genome shotgun (WGS) entry which is preliminary data.</text>
</comment>
<gene>
    <name evidence="1" type="ORF">GOARA_036_00040</name>
</gene>
<keyword evidence="2" id="KW-1185">Reference proteome</keyword>
<accession>G7H097</accession>
<dbReference type="STRING" id="1073574.GOARA_036_00040"/>
<dbReference type="Proteomes" id="UP000035088">
    <property type="component" value="Unassembled WGS sequence"/>
</dbReference>
<evidence type="ECO:0000313" key="2">
    <source>
        <dbReference type="Proteomes" id="UP000035088"/>
    </source>
</evidence>
<dbReference type="AlphaFoldDB" id="G7H097"/>
<evidence type="ECO:0000313" key="1">
    <source>
        <dbReference type="EMBL" id="GAB09272.1"/>
    </source>
</evidence>
<reference evidence="1 2" key="1">
    <citation type="submission" date="2011-11" db="EMBL/GenBank/DDBJ databases">
        <title>Whole genome shotgun sequence of Gordonia araii NBRC 100433.</title>
        <authorList>
            <person name="Yoshida Y."/>
            <person name="Hosoyama A."/>
            <person name="Tsuchikane K."/>
            <person name="Katsumata H."/>
            <person name="Yamazaki S."/>
            <person name="Fujita N."/>
        </authorList>
    </citation>
    <scope>NUCLEOTIDE SEQUENCE [LARGE SCALE GENOMIC DNA]</scope>
    <source>
        <strain evidence="1 2">NBRC 100433</strain>
    </source>
</reference>
<proteinExistence type="predicted"/>
<dbReference type="EMBL" id="BAEE01000036">
    <property type="protein sequence ID" value="GAB09272.1"/>
    <property type="molecule type" value="Genomic_DNA"/>
</dbReference>
<name>G7H097_9ACTN</name>
<protein>
    <submittedName>
        <fullName evidence="1">Uncharacterized protein</fullName>
    </submittedName>
</protein>
<organism evidence="1 2">
    <name type="scientific">Gordonia araii NBRC 100433</name>
    <dbReference type="NCBI Taxonomy" id="1073574"/>
    <lineage>
        <taxon>Bacteria</taxon>
        <taxon>Bacillati</taxon>
        <taxon>Actinomycetota</taxon>
        <taxon>Actinomycetes</taxon>
        <taxon>Mycobacteriales</taxon>
        <taxon>Gordoniaceae</taxon>
        <taxon>Gordonia</taxon>
    </lineage>
</organism>
<sequence>MTALLAGALTSCSSTGTDRGAVNFASRIGVSVPANASHIKVNDPPFTVQGGCSSLEFLIPEADWAAYVTPYFGADELDDLSSAPGFCGHALIDCEGGALVKGFQASGQHDGIGRSIEVIPHCVNGQARIAWGTTE</sequence>